<keyword evidence="3" id="KW-1185">Reference proteome</keyword>
<proteinExistence type="predicted"/>
<sequence length="186" mass="20383">MDAQGNECRDYRAAVCQKGCGLILLRKDSVQGKHCCLNALRAQNGVLQANTAKLELEAKKQRLKFALREQFLLARVSSLQNAALAYQNKFRHMVHINITKQLVTGSYTGGHDHSLPIAIQRERDSVGFKSRGGTLCQPRPAPPQAGGGVGEIICPVPISLGVQSHASNLPRLRHRMDNAFMVSWSG</sequence>
<evidence type="ECO:0000313" key="2">
    <source>
        <dbReference type="EMBL" id="KAJ8374122.1"/>
    </source>
</evidence>
<gene>
    <name evidence="2" type="ORF">SKAU_G00047020</name>
</gene>
<evidence type="ECO:0000313" key="3">
    <source>
        <dbReference type="Proteomes" id="UP001152622"/>
    </source>
</evidence>
<dbReference type="EMBL" id="JAINUF010000002">
    <property type="protein sequence ID" value="KAJ8374122.1"/>
    <property type="molecule type" value="Genomic_DNA"/>
</dbReference>
<evidence type="ECO:0000256" key="1">
    <source>
        <dbReference type="SAM" id="Coils"/>
    </source>
</evidence>
<feature type="coiled-coil region" evidence="1">
    <location>
        <begin position="37"/>
        <end position="69"/>
    </location>
</feature>
<dbReference type="Proteomes" id="UP001152622">
    <property type="component" value="Chromosome 2"/>
</dbReference>
<reference evidence="2" key="1">
    <citation type="journal article" date="2023" name="Science">
        <title>Genome structures resolve the early diversification of teleost fishes.</title>
        <authorList>
            <person name="Parey E."/>
            <person name="Louis A."/>
            <person name="Montfort J."/>
            <person name="Bouchez O."/>
            <person name="Roques C."/>
            <person name="Iampietro C."/>
            <person name="Lluch J."/>
            <person name="Castinel A."/>
            <person name="Donnadieu C."/>
            <person name="Desvignes T."/>
            <person name="Floi Bucao C."/>
            <person name="Jouanno E."/>
            <person name="Wen M."/>
            <person name="Mejri S."/>
            <person name="Dirks R."/>
            <person name="Jansen H."/>
            <person name="Henkel C."/>
            <person name="Chen W.J."/>
            <person name="Zahm M."/>
            <person name="Cabau C."/>
            <person name="Klopp C."/>
            <person name="Thompson A.W."/>
            <person name="Robinson-Rechavi M."/>
            <person name="Braasch I."/>
            <person name="Lecointre G."/>
            <person name="Bobe J."/>
            <person name="Postlethwait J.H."/>
            <person name="Berthelot C."/>
            <person name="Roest Crollius H."/>
            <person name="Guiguen Y."/>
        </authorList>
    </citation>
    <scope>NUCLEOTIDE SEQUENCE</scope>
    <source>
        <strain evidence="2">WJC10195</strain>
    </source>
</reference>
<dbReference type="OrthoDB" id="8908659at2759"/>
<organism evidence="2 3">
    <name type="scientific">Synaphobranchus kaupii</name>
    <name type="common">Kaup's arrowtooth eel</name>
    <dbReference type="NCBI Taxonomy" id="118154"/>
    <lineage>
        <taxon>Eukaryota</taxon>
        <taxon>Metazoa</taxon>
        <taxon>Chordata</taxon>
        <taxon>Craniata</taxon>
        <taxon>Vertebrata</taxon>
        <taxon>Euteleostomi</taxon>
        <taxon>Actinopterygii</taxon>
        <taxon>Neopterygii</taxon>
        <taxon>Teleostei</taxon>
        <taxon>Anguilliformes</taxon>
        <taxon>Synaphobranchidae</taxon>
        <taxon>Synaphobranchus</taxon>
    </lineage>
</organism>
<dbReference type="AlphaFoldDB" id="A0A9Q1G295"/>
<comment type="caution">
    <text evidence="2">The sequence shown here is derived from an EMBL/GenBank/DDBJ whole genome shotgun (WGS) entry which is preliminary data.</text>
</comment>
<name>A0A9Q1G295_SYNKA</name>
<keyword evidence="1" id="KW-0175">Coiled coil</keyword>
<accession>A0A9Q1G295</accession>
<protein>
    <submittedName>
        <fullName evidence="2">Uncharacterized protein</fullName>
    </submittedName>
</protein>